<keyword evidence="4 7" id="KW-0732">Signal</keyword>
<evidence type="ECO:0000256" key="3">
    <source>
        <dbReference type="ARBA" id="ARBA00022525"/>
    </source>
</evidence>
<name>A0AAV5VD16_9BILA</name>
<dbReference type="AlphaFoldDB" id="A0AAV5VD16"/>
<dbReference type="Gene3D" id="1.20.120.1100">
    <property type="match status" value="1"/>
</dbReference>
<feature type="chain" id="PRO_5043428296" description="Fatty-acid and retinol-binding protein 1" evidence="7">
    <location>
        <begin position="20"/>
        <end position="186"/>
    </location>
</feature>
<dbReference type="EMBL" id="BTSY01000002">
    <property type="protein sequence ID" value="GMT16622.1"/>
    <property type="molecule type" value="Genomic_DNA"/>
</dbReference>
<dbReference type="Pfam" id="PF05823">
    <property type="entry name" value="Gp-FAR-1"/>
    <property type="match status" value="1"/>
</dbReference>
<dbReference type="Proteomes" id="UP001432322">
    <property type="component" value="Unassembled WGS sequence"/>
</dbReference>
<gene>
    <name evidence="8" type="ORF">PFISCL1PPCAC_7919</name>
</gene>
<dbReference type="InterPro" id="IPR008632">
    <property type="entry name" value="Gp-FAR-1"/>
</dbReference>
<dbReference type="GO" id="GO:0005576">
    <property type="term" value="C:extracellular region"/>
    <property type="evidence" value="ECO:0007669"/>
    <property type="project" value="UniProtKB-SubCell"/>
</dbReference>
<protein>
    <recommendedName>
        <fullName evidence="10">Fatty-acid and retinol-binding protein 1</fullName>
    </recommendedName>
</protein>
<evidence type="ECO:0000313" key="8">
    <source>
        <dbReference type="EMBL" id="GMT16622.1"/>
    </source>
</evidence>
<evidence type="ECO:0000256" key="7">
    <source>
        <dbReference type="SAM" id="SignalP"/>
    </source>
</evidence>
<accession>A0AAV5VD16</accession>
<evidence type="ECO:0000256" key="6">
    <source>
        <dbReference type="ARBA" id="ARBA00023121"/>
    </source>
</evidence>
<organism evidence="8 9">
    <name type="scientific">Pristionchus fissidentatus</name>
    <dbReference type="NCBI Taxonomy" id="1538716"/>
    <lineage>
        <taxon>Eukaryota</taxon>
        <taxon>Metazoa</taxon>
        <taxon>Ecdysozoa</taxon>
        <taxon>Nematoda</taxon>
        <taxon>Chromadorea</taxon>
        <taxon>Rhabditida</taxon>
        <taxon>Rhabditina</taxon>
        <taxon>Diplogasteromorpha</taxon>
        <taxon>Diplogasteroidea</taxon>
        <taxon>Neodiplogasteridae</taxon>
        <taxon>Pristionchus</taxon>
    </lineage>
</organism>
<keyword evidence="9" id="KW-1185">Reference proteome</keyword>
<feature type="signal peptide" evidence="7">
    <location>
        <begin position="1"/>
        <end position="19"/>
    </location>
</feature>
<reference evidence="8" key="1">
    <citation type="submission" date="2023-10" db="EMBL/GenBank/DDBJ databases">
        <title>Genome assembly of Pristionchus species.</title>
        <authorList>
            <person name="Yoshida K."/>
            <person name="Sommer R.J."/>
        </authorList>
    </citation>
    <scope>NUCLEOTIDE SEQUENCE</scope>
    <source>
        <strain evidence="8">RS5133</strain>
    </source>
</reference>
<feature type="non-terminal residue" evidence="8">
    <location>
        <position position="1"/>
    </location>
</feature>
<sequence length="186" mass="20984">IPDMLLVLFLVVLATTADAGPVPGIEREPDYFGVLDELDKLTASMNLTLYERSDNFYNDGLIRAVTDRRVPEYELDEISETYRTLVVKSREILYKKIAGLGAKAKELAEKILDRAEIIDDSITAANKIEVLLKENKQFSALPVASKKEIKKVFPTMFEMLTDEKRLQTLKEARSKVVKVDNSPFAS</sequence>
<dbReference type="GO" id="GO:0008289">
    <property type="term" value="F:lipid binding"/>
    <property type="evidence" value="ECO:0007669"/>
    <property type="project" value="UniProtKB-KW"/>
</dbReference>
<comment type="caution">
    <text evidence="8">The sequence shown here is derived from an EMBL/GenBank/DDBJ whole genome shotgun (WGS) entry which is preliminary data.</text>
</comment>
<evidence type="ECO:0000313" key="9">
    <source>
        <dbReference type="Proteomes" id="UP001432322"/>
    </source>
</evidence>
<comment type="similarity">
    <text evidence="2">Belongs to the fatty-acid and retinol-binding protein (FARBP) family.</text>
</comment>
<evidence type="ECO:0000256" key="5">
    <source>
        <dbReference type="ARBA" id="ARBA00023054"/>
    </source>
</evidence>
<keyword evidence="3" id="KW-0964">Secreted</keyword>
<evidence type="ECO:0000256" key="1">
    <source>
        <dbReference type="ARBA" id="ARBA00004613"/>
    </source>
</evidence>
<evidence type="ECO:0008006" key="10">
    <source>
        <dbReference type="Google" id="ProtNLM"/>
    </source>
</evidence>
<keyword evidence="5" id="KW-0175">Coiled coil</keyword>
<comment type="subcellular location">
    <subcellularLocation>
        <location evidence="1">Secreted</location>
    </subcellularLocation>
</comment>
<keyword evidence="6" id="KW-0446">Lipid-binding</keyword>
<evidence type="ECO:0000256" key="4">
    <source>
        <dbReference type="ARBA" id="ARBA00022729"/>
    </source>
</evidence>
<proteinExistence type="inferred from homology"/>
<evidence type="ECO:0000256" key="2">
    <source>
        <dbReference type="ARBA" id="ARBA00006648"/>
    </source>
</evidence>